<sequence>MTIGGIDFRALTIADYAVGVVYAVLGTFIVTGFEMVLNISLPSFVAAAVGAAIGVAAWFIFLLKRKS</sequence>
<feature type="transmembrane region" description="Helical" evidence="1">
    <location>
        <begin position="12"/>
        <end position="33"/>
    </location>
</feature>
<feature type="transmembrane region" description="Helical" evidence="1">
    <location>
        <begin position="39"/>
        <end position="63"/>
    </location>
</feature>
<comment type="caution">
    <text evidence="2">The sequence shown here is derived from an EMBL/GenBank/DDBJ whole genome shotgun (WGS) entry which is preliminary data.</text>
</comment>
<keyword evidence="3" id="KW-1185">Reference proteome</keyword>
<protein>
    <submittedName>
        <fullName evidence="2">Putative membrane protein YeaQ/YmgE (Transglycosylase-associated protein family)</fullName>
    </submittedName>
</protein>
<dbReference type="EMBL" id="JACIEW010000001">
    <property type="protein sequence ID" value="MBB4050625.1"/>
    <property type="molecule type" value="Genomic_DNA"/>
</dbReference>
<evidence type="ECO:0000313" key="3">
    <source>
        <dbReference type="Proteomes" id="UP000547011"/>
    </source>
</evidence>
<gene>
    <name evidence="2" type="ORF">GGR20_000243</name>
</gene>
<proteinExistence type="predicted"/>
<evidence type="ECO:0000313" key="2">
    <source>
        <dbReference type="EMBL" id="MBB4050625.1"/>
    </source>
</evidence>
<keyword evidence="1" id="KW-1133">Transmembrane helix</keyword>
<keyword evidence="1" id="KW-0472">Membrane</keyword>
<dbReference type="AlphaFoldDB" id="A0A7W6IJ76"/>
<keyword evidence="1" id="KW-0812">Transmembrane</keyword>
<dbReference type="Proteomes" id="UP000547011">
    <property type="component" value="Unassembled WGS sequence"/>
</dbReference>
<accession>A0A7W6IJ76</accession>
<dbReference type="RefSeq" id="WP_183309418.1">
    <property type="nucleotide sequence ID" value="NZ_JACIEW010000001.1"/>
</dbReference>
<organism evidence="2 3">
    <name type="scientific">Devosia subaequoris</name>
    <dbReference type="NCBI Taxonomy" id="395930"/>
    <lineage>
        <taxon>Bacteria</taxon>
        <taxon>Pseudomonadati</taxon>
        <taxon>Pseudomonadota</taxon>
        <taxon>Alphaproteobacteria</taxon>
        <taxon>Hyphomicrobiales</taxon>
        <taxon>Devosiaceae</taxon>
        <taxon>Devosia</taxon>
    </lineage>
</organism>
<evidence type="ECO:0000256" key="1">
    <source>
        <dbReference type="SAM" id="Phobius"/>
    </source>
</evidence>
<name>A0A7W6IJ76_9HYPH</name>
<reference evidence="2 3" key="1">
    <citation type="submission" date="2020-08" db="EMBL/GenBank/DDBJ databases">
        <title>Genomic Encyclopedia of Type Strains, Phase IV (KMG-IV): sequencing the most valuable type-strain genomes for metagenomic binning, comparative biology and taxonomic classification.</title>
        <authorList>
            <person name="Goeker M."/>
        </authorList>
    </citation>
    <scope>NUCLEOTIDE SEQUENCE [LARGE SCALE GENOMIC DNA]</scope>
    <source>
        <strain evidence="2 3">DSM 23447</strain>
    </source>
</reference>